<dbReference type="InterPro" id="IPR007372">
    <property type="entry name" value="Lipid/polyisoprenoid-bd_YceI"/>
</dbReference>
<evidence type="ECO:0000256" key="1">
    <source>
        <dbReference type="SAM" id="SignalP"/>
    </source>
</evidence>
<dbReference type="SUPFAM" id="SSF101874">
    <property type="entry name" value="YceI-like"/>
    <property type="match status" value="1"/>
</dbReference>
<dbReference type="Proteomes" id="UP001597308">
    <property type="component" value="Unassembled WGS sequence"/>
</dbReference>
<proteinExistence type="predicted"/>
<keyword evidence="1" id="KW-0732">Signal</keyword>
<dbReference type="PANTHER" id="PTHR34406:SF1">
    <property type="entry name" value="PROTEIN YCEI"/>
    <property type="match status" value="1"/>
</dbReference>
<evidence type="ECO:0000313" key="4">
    <source>
        <dbReference type="Proteomes" id="UP001597308"/>
    </source>
</evidence>
<dbReference type="Pfam" id="PF04264">
    <property type="entry name" value="YceI"/>
    <property type="match status" value="1"/>
</dbReference>
<protein>
    <submittedName>
        <fullName evidence="3">YceI family protein</fullName>
    </submittedName>
</protein>
<dbReference type="RefSeq" id="WP_378800139.1">
    <property type="nucleotide sequence ID" value="NZ_JBHUER010000010.1"/>
</dbReference>
<accession>A0ABW4K985</accession>
<dbReference type="EMBL" id="JBHUER010000010">
    <property type="protein sequence ID" value="MFD1704056.1"/>
    <property type="molecule type" value="Genomic_DNA"/>
</dbReference>
<feature type="chain" id="PRO_5047148073" evidence="1">
    <location>
        <begin position="23"/>
        <end position="202"/>
    </location>
</feature>
<dbReference type="Gene3D" id="2.40.128.110">
    <property type="entry name" value="Lipid/polyisoprenoid-binding, YceI-like"/>
    <property type="match status" value="1"/>
</dbReference>
<gene>
    <name evidence="3" type="ORF">ACFSCV_13705</name>
</gene>
<dbReference type="SMART" id="SM00867">
    <property type="entry name" value="YceI"/>
    <property type="match status" value="1"/>
</dbReference>
<evidence type="ECO:0000259" key="2">
    <source>
        <dbReference type="SMART" id="SM00867"/>
    </source>
</evidence>
<sequence length="202" mass="20956">MKLLSSALLAATLAFAAAPAFAQEVPGKADVARVTAGTYKVDPNHTQVAWSVDHFGFSTLFGLFGQPTGSLTIDPKEPAKATVEVTFPISGLSVTSDKFAAHLAGGDFFDAAKFPSATFKSRSVTVSGEKAVIEGDLTVRGVTKPVRLDASFHGAGVNPMNKAETVGFSATAKIKRSDFGLGAYVPAVSDDVTVTIVAAFEK</sequence>
<dbReference type="InterPro" id="IPR036761">
    <property type="entry name" value="TTHA0802/YceI-like_sf"/>
</dbReference>
<dbReference type="PANTHER" id="PTHR34406">
    <property type="entry name" value="PROTEIN YCEI"/>
    <property type="match status" value="1"/>
</dbReference>
<name>A0ABW4K985_9HYPH</name>
<keyword evidence="4" id="KW-1185">Reference proteome</keyword>
<comment type="caution">
    <text evidence="3">The sequence shown here is derived from an EMBL/GenBank/DDBJ whole genome shotgun (WGS) entry which is preliminary data.</text>
</comment>
<organism evidence="3 4">
    <name type="scientific">Methylopila henanensis</name>
    <dbReference type="NCBI Taxonomy" id="873516"/>
    <lineage>
        <taxon>Bacteria</taxon>
        <taxon>Pseudomonadati</taxon>
        <taxon>Pseudomonadota</taxon>
        <taxon>Alphaproteobacteria</taxon>
        <taxon>Hyphomicrobiales</taxon>
        <taxon>Methylopilaceae</taxon>
        <taxon>Methylopila</taxon>
    </lineage>
</organism>
<reference evidence="4" key="1">
    <citation type="journal article" date="2019" name="Int. J. Syst. Evol. Microbiol.">
        <title>The Global Catalogue of Microorganisms (GCM) 10K type strain sequencing project: providing services to taxonomists for standard genome sequencing and annotation.</title>
        <authorList>
            <consortium name="The Broad Institute Genomics Platform"/>
            <consortium name="The Broad Institute Genome Sequencing Center for Infectious Disease"/>
            <person name="Wu L."/>
            <person name="Ma J."/>
        </authorList>
    </citation>
    <scope>NUCLEOTIDE SEQUENCE [LARGE SCALE GENOMIC DNA]</scope>
    <source>
        <strain evidence="4">KCTC 23707</strain>
    </source>
</reference>
<feature type="domain" description="Lipid/polyisoprenoid-binding YceI-like" evidence="2">
    <location>
        <begin position="38"/>
        <end position="201"/>
    </location>
</feature>
<evidence type="ECO:0000313" key="3">
    <source>
        <dbReference type="EMBL" id="MFD1704056.1"/>
    </source>
</evidence>
<feature type="signal peptide" evidence="1">
    <location>
        <begin position="1"/>
        <end position="22"/>
    </location>
</feature>